<evidence type="ECO:0008006" key="3">
    <source>
        <dbReference type="Google" id="ProtNLM"/>
    </source>
</evidence>
<proteinExistence type="predicted"/>
<dbReference type="EMBL" id="CACVKT020001730">
    <property type="protein sequence ID" value="CAC5370659.1"/>
    <property type="molecule type" value="Genomic_DNA"/>
</dbReference>
<evidence type="ECO:0000313" key="2">
    <source>
        <dbReference type="Proteomes" id="UP000507470"/>
    </source>
</evidence>
<dbReference type="AlphaFoldDB" id="A0A6J8AM90"/>
<gene>
    <name evidence="1" type="ORF">MCOR_9415</name>
</gene>
<name>A0A6J8AM90_MYTCO</name>
<organism evidence="1 2">
    <name type="scientific">Mytilus coruscus</name>
    <name type="common">Sea mussel</name>
    <dbReference type="NCBI Taxonomy" id="42192"/>
    <lineage>
        <taxon>Eukaryota</taxon>
        <taxon>Metazoa</taxon>
        <taxon>Spiralia</taxon>
        <taxon>Lophotrochozoa</taxon>
        <taxon>Mollusca</taxon>
        <taxon>Bivalvia</taxon>
        <taxon>Autobranchia</taxon>
        <taxon>Pteriomorphia</taxon>
        <taxon>Mytilida</taxon>
        <taxon>Mytiloidea</taxon>
        <taxon>Mytilidae</taxon>
        <taxon>Mytilinae</taxon>
        <taxon>Mytilus</taxon>
    </lineage>
</organism>
<dbReference type="InterPro" id="IPR036691">
    <property type="entry name" value="Endo/exonu/phosph_ase_sf"/>
</dbReference>
<dbReference type="Gene3D" id="3.60.10.10">
    <property type="entry name" value="Endonuclease/exonuclease/phosphatase"/>
    <property type="match status" value="1"/>
</dbReference>
<dbReference type="OrthoDB" id="8052050at2759"/>
<protein>
    <recommendedName>
        <fullName evidence="3">Endonuclease/exonuclease/phosphatase domain-containing protein</fullName>
    </recommendedName>
</protein>
<evidence type="ECO:0000313" key="1">
    <source>
        <dbReference type="EMBL" id="CAC5370659.1"/>
    </source>
</evidence>
<reference evidence="1 2" key="1">
    <citation type="submission" date="2020-06" db="EMBL/GenBank/DDBJ databases">
        <authorList>
            <person name="Li R."/>
            <person name="Bekaert M."/>
        </authorList>
    </citation>
    <scope>NUCLEOTIDE SEQUENCE [LARGE SCALE GENOMIC DNA]</scope>
    <source>
        <strain evidence="2">wild</strain>
    </source>
</reference>
<keyword evidence="2" id="KW-1185">Reference proteome</keyword>
<sequence>MHVEWRNYCLIQKRNSKGYNQYKWYKLQNRLWLKLEKEFFGFKKDLYLCAIYIPPIHSNYFGNEYNLLENEISTFARQGEILLMVDMNARTGKCPDFVTGDSCQINNFDAENLIPDYYEVDTDIARNDQDNVTNVQGKSLLELCIASRLRILNCRFIGDSLGYYT</sequence>
<dbReference type="Proteomes" id="UP000507470">
    <property type="component" value="Unassembled WGS sequence"/>
</dbReference>
<accession>A0A6J8AM90</accession>